<gene>
    <name evidence="1" type="ORF">ENL43_00845</name>
</gene>
<organism evidence="1">
    <name type="scientific">candidate division WOR-3 bacterium</name>
    <dbReference type="NCBI Taxonomy" id="2052148"/>
    <lineage>
        <taxon>Bacteria</taxon>
        <taxon>Bacteria division WOR-3</taxon>
    </lineage>
</organism>
<accession>A0A7V5HNG3</accession>
<dbReference type="PANTHER" id="PTHR35903:SF1">
    <property type="entry name" value="FLAGELLIN B1"/>
    <property type="match status" value="1"/>
</dbReference>
<keyword evidence="1" id="KW-0282">Flagellum</keyword>
<comment type="caution">
    <text evidence="1">The sequence shown here is derived from an EMBL/GenBank/DDBJ whole genome shotgun (WGS) entry which is preliminary data.</text>
</comment>
<dbReference type="InterPro" id="IPR002774">
    <property type="entry name" value="Flagellin_arc-type"/>
</dbReference>
<feature type="non-terminal residue" evidence="1">
    <location>
        <position position="1"/>
    </location>
</feature>
<evidence type="ECO:0000313" key="1">
    <source>
        <dbReference type="EMBL" id="HHF52895.1"/>
    </source>
</evidence>
<proteinExistence type="predicted"/>
<dbReference type="PANTHER" id="PTHR35903">
    <property type="entry name" value="FLAGELLIN B1"/>
    <property type="match status" value="1"/>
</dbReference>
<dbReference type="GO" id="GO:0097588">
    <property type="term" value="P:archaeal or bacterial-type flagellum-dependent cell motility"/>
    <property type="evidence" value="ECO:0007669"/>
    <property type="project" value="InterPro"/>
</dbReference>
<reference evidence="1" key="1">
    <citation type="journal article" date="2020" name="mSystems">
        <title>Genome- and Community-Level Interaction Insights into Carbon Utilization and Element Cycling Functions of Hydrothermarchaeota in Hydrothermal Sediment.</title>
        <authorList>
            <person name="Zhou Z."/>
            <person name="Liu Y."/>
            <person name="Xu W."/>
            <person name="Pan J."/>
            <person name="Luo Z.H."/>
            <person name="Li M."/>
        </authorList>
    </citation>
    <scope>NUCLEOTIDE SEQUENCE [LARGE SCALE GENOMIC DNA]</scope>
    <source>
        <strain evidence="1">HyVt-96</strain>
    </source>
</reference>
<dbReference type="AlphaFoldDB" id="A0A7V5HNG3"/>
<name>A0A7V5HNG3_UNCW3</name>
<dbReference type="EMBL" id="DRTX01000048">
    <property type="protein sequence ID" value="HHF52895.1"/>
    <property type="molecule type" value="Genomic_DNA"/>
</dbReference>
<protein>
    <submittedName>
        <fullName evidence="1">Flagellin</fullName>
    </submittedName>
</protein>
<sequence length="149" mass="16496">RMVIYTYPNTSILNNGTFFYKGSIMDVFDGRVEEKLSSINNFNTTQDITSLWENLAYMTAKEKAPTFGIIVVQDSDGSMVKDHPTLNWGDMAVLALWTIPFDDDGNAENGFGIPPSTKVIGKVIPEAGDDGDIEFVTPSTYTTKIIELQ</sequence>
<keyword evidence="1" id="KW-0969">Cilium</keyword>
<keyword evidence="1" id="KW-0966">Cell projection</keyword>
<dbReference type="GO" id="GO:0005198">
    <property type="term" value="F:structural molecule activity"/>
    <property type="evidence" value="ECO:0007669"/>
    <property type="project" value="InterPro"/>
</dbReference>
<dbReference type="Proteomes" id="UP000886050">
    <property type="component" value="Unassembled WGS sequence"/>
</dbReference>